<feature type="compositionally biased region" description="Basic and acidic residues" evidence="1">
    <location>
        <begin position="1"/>
        <end position="13"/>
    </location>
</feature>
<dbReference type="SUPFAM" id="SSF51905">
    <property type="entry name" value="FAD/NAD(P)-binding domain"/>
    <property type="match status" value="1"/>
</dbReference>
<dbReference type="Pfam" id="PF01266">
    <property type="entry name" value="DAO"/>
    <property type="match status" value="1"/>
</dbReference>
<dbReference type="GO" id="GO:0005737">
    <property type="term" value="C:cytoplasm"/>
    <property type="evidence" value="ECO:0007669"/>
    <property type="project" value="TreeGrafter"/>
</dbReference>
<dbReference type="AlphaFoldDB" id="A0AAD4L1D3"/>
<evidence type="ECO:0000313" key="4">
    <source>
        <dbReference type="Proteomes" id="UP001201262"/>
    </source>
</evidence>
<dbReference type="Gene3D" id="3.30.9.10">
    <property type="entry name" value="D-Amino Acid Oxidase, subunit A, domain 2"/>
    <property type="match status" value="1"/>
</dbReference>
<dbReference type="GeneID" id="70252242"/>
<evidence type="ECO:0000313" key="3">
    <source>
        <dbReference type="EMBL" id="KAH8705768.1"/>
    </source>
</evidence>
<sequence>MDPIKETIERMHQDPGLPSNNPTTAFWQEPAHPTLKDIQSPVLPTSVDVAIIGSGITGCSVANTLLSGNEDLKVIMLEARTATSGATGRNGGHIKEMPFYEYSELAEQHGKEAAQRLIRFRLSHLYALMSFAKQLGQEAVTNSEIRIVETVDAVFDEAQWQHIKALLRNFLDDFPEEVGKWHAYEKEEAIAGYGIPTAVGVITGLAGALWPYRLITEALEGLLSSHKQRFSLETHTPVLSISTEGSESFQYQVITNRGTIRARHVVHCTNGYVGHLLPNLRGTIFPMRGQMTVQNPGQSFPTNGARQSWGFVYKRGFDYMTQSAVSNDIYLGGGFANGENKGLDDLGVSSDEQLSLLALAHLNGLLPTLYGPENWGLDAAHQPRVKAAWSGIMGFSSDGMPWVGKLPDELSGRHAHPGGSEWIAAAFCGEGMVHCWQSGRALGEMILGNESAIAEWFPRLLYPTVERLQRARVEDFIARTI</sequence>
<dbReference type="PANTHER" id="PTHR13847">
    <property type="entry name" value="SARCOSINE DEHYDROGENASE-RELATED"/>
    <property type="match status" value="1"/>
</dbReference>
<dbReference type="Gene3D" id="3.50.50.60">
    <property type="entry name" value="FAD/NAD(P)-binding domain"/>
    <property type="match status" value="1"/>
</dbReference>
<feature type="domain" description="FAD dependent oxidoreductase" evidence="2">
    <location>
        <begin position="48"/>
        <end position="444"/>
    </location>
</feature>
<proteinExistence type="predicted"/>
<protein>
    <submittedName>
        <fullName evidence="3">FAD dependent oxidoreductase</fullName>
    </submittedName>
</protein>
<evidence type="ECO:0000259" key="2">
    <source>
        <dbReference type="Pfam" id="PF01266"/>
    </source>
</evidence>
<reference evidence="3" key="1">
    <citation type="submission" date="2021-12" db="EMBL/GenBank/DDBJ databases">
        <title>Convergent genome expansion in fungi linked to evolution of root-endophyte symbiosis.</title>
        <authorList>
            <consortium name="DOE Joint Genome Institute"/>
            <person name="Ke Y.-H."/>
            <person name="Bonito G."/>
            <person name="Liao H.-L."/>
            <person name="Looney B."/>
            <person name="Rojas-Flechas A."/>
            <person name="Nash J."/>
            <person name="Hameed K."/>
            <person name="Schadt C."/>
            <person name="Martin F."/>
            <person name="Crous P.W."/>
            <person name="Miettinen O."/>
            <person name="Magnuson J.K."/>
            <person name="Labbe J."/>
            <person name="Jacobson D."/>
            <person name="Doktycz M.J."/>
            <person name="Veneault-Fourrey C."/>
            <person name="Kuo A."/>
            <person name="Mondo S."/>
            <person name="Calhoun S."/>
            <person name="Riley R."/>
            <person name="Ohm R."/>
            <person name="LaButti K."/>
            <person name="Andreopoulos B."/>
            <person name="Pangilinan J."/>
            <person name="Nolan M."/>
            <person name="Tritt A."/>
            <person name="Clum A."/>
            <person name="Lipzen A."/>
            <person name="Daum C."/>
            <person name="Barry K."/>
            <person name="Grigoriev I.V."/>
            <person name="Vilgalys R."/>
        </authorList>
    </citation>
    <scope>NUCLEOTIDE SEQUENCE</scope>
    <source>
        <strain evidence="3">PMI_201</strain>
    </source>
</reference>
<feature type="region of interest" description="Disordered" evidence="1">
    <location>
        <begin position="1"/>
        <end position="20"/>
    </location>
</feature>
<dbReference type="InterPro" id="IPR006076">
    <property type="entry name" value="FAD-dep_OxRdtase"/>
</dbReference>
<evidence type="ECO:0000256" key="1">
    <source>
        <dbReference type="SAM" id="MobiDB-lite"/>
    </source>
</evidence>
<gene>
    <name evidence="3" type="ORF">BGW36DRAFT_457158</name>
</gene>
<dbReference type="InterPro" id="IPR036188">
    <property type="entry name" value="FAD/NAD-bd_sf"/>
</dbReference>
<accession>A0AAD4L1D3</accession>
<dbReference type="Proteomes" id="UP001201262">
    <property type="component" value="Unassembled WGS sequence"/>
</dbReference>
<name>A0AAD4L1D3_9EURO</name>
<dbReference type="EMBL" id="JAJTJA010000001">
    <property type="protein sequence ID" value="KAH8705768.1"/>
    <property type="molecule type" value="Genomic_DNA"/>
</dbReference>
<keyword evidence="4" id="KW-1185">Reference proteome</keyword>
<comment type="caution">
    <text evidence="3">The sequence shown here is derived from an EMBL/GenBank/DDBJ whole genome shotgun (WGS) entry which is preliminary data.</text>
</comment>
<dbReference type="PANTHER" id="PTHR13847:SF213">
    <property type="entry name" value="DEPENDENT OXIDOREDUCTASE, PUTATIVE-RELATED"/>
    <property type="match status" value="1"/>
</dbReference>
<dbReference type="RefSeq" id="XP_046078389.1">
    <property type="nucleotide sequence ID" value="XM_046221955.1"/>
</dbReference>
<organism evidence="3 4">
    <name type="scientific">Talaromyces proteolyticus</name>
    <dbReference type="NCBI Taxonomy" id="1131652"/>
    <lineage>
        <taxon>Eukaryota</taxon>
        <taxon>Fungi</taxon>
        <taxon>Dikarya</taxon>
        <taxon>Ascomycota</taxon>
        <taxon>Pezizomycotina</taxon>
        <taxon>Eurotiomycetes</taxon>
        <taxon>Eurotiomycetidae</taxon>
        <taxon>Eurotiales</taxon>
        <taxon>Trichocomaceae</taxon>
        <taxon>Talaromyces</taxon>
        <taxon>Talaromyces sect. Bacilispori</taxon>
    </lineage>
</organism>